<dbReference type="Gene3D" id="3.30.310.70">
    <property type="entry name" value="TT1751-like domain"/>
    <property type="match status" value="1"/>
</dbReference>
<dbReference type="PANTHER" id="PTHR38342">
    <property type="entry name" value="SLR5037 PROTEIN"/>
    <property type="match status" value="1"/>
</dbReference>
<dbReference type="PIRSF" id="PIRSF021774">
    <property type="entry name" value="UCP021774"/>
    <property type="match status" value="1"/>
</dbReference>
<accession>A0A969PTB5</accession>
<sequence>MFHTTYTSPYSVDETVEKLTASFQDVQFGVLWDFDVKAKLDEKEVGLDHEFRIMEVCNPKIAKNVLTETMLAGYFLPCKVVVYDDQGETKVGMPKPTALMELVGEPQVLETAKDVEKRMSEAMEAAVK</sequence>
<dbReference type="Proteomes" id="UP000752012">
    <property type="component" value="Unassembled WGS sequence"/>
</dbReference>
<keyword evidence="3" id="KW-1185">Reference proteome</keyword>
<dbReference type="AlphaFoldDB" id="A0A969PTB5"/>
<feature type="domain" description="DUF302" evidence="1">
    <location>
        <begin position="34"/>
        <end position="96"/>
    </location>
</feature>
<dbReference type="Pfam" id="PF03625">
    <property type="entry name" value="DUF302"/>
    <property type="match status" value="1"/>
</dbReference>
<dbReference type="CDD" id="cd14797">
    <property type="entry name" value="DUF302"/>
    <property type="match status" value="1"/>
</dbReference>
<reference evidence="2 3" key="1">
    <citation type="submission" date="2020-03" db="EMBL/GenBank/DDBJ databases">
        <title>Assessment of the enzymatic potential of alkaline-tolerant lipase obtained from Bacillus luteus H11 (technogenic soil) for the bioremediation of saline soils contaminated with petroleum substances.</title>
        <authorList>
            <person name="Kalwasinska A."/>
        </authorList>
    </citation>
    <scope>NUCLEOTIDE SEQUENCE [LARGE SCALE GENOMIC DNA]</scope>
    <source>
        <strain evidence="2 3">H11</strain>
    </source>
</reference>
<organism evidence="2 3">
    <name type="scientific">Alkalicoccus luteus</name>
    <dbReference type="NCBI Taxonomy" id="1237094"/>
    <lineage>
        <taxon>Bacteria</taxon>
        <taxon>Bacillati</taxon>
        <taxon>Bacillota</taxon>
        <taxon>Bacilli</taxon>
        <taxon>Bacillales</taxon>
        <taxon>Bacillaceae</taxon>
        <taxon>Alkalicoccus</taxon>
    </lineage>
</organism>
<evidence type="ECO:0000313" key="2">
    <source>
        <dbReference type="EMBL" id="NJP38953.1"/>
    </source>
</evidence>
<name>A0A969PTB5_9BACI</name>
<dbReference type="InterPro" id="IPR016796">
    <property type="entry name" value="UCP021774"/>
</dbReference>
<comment type="caution">
    <text evidence="2">The sequence shown here is derived from an EMBL/GenBank/DDBJ whole genome shotgun (WGS) entry which is preliminary data.</text>
</comment>
<dbReference type="SUPFAM" id="SSF103247">
    <property type="entry name" value="TT1751-like"/>
    <property type="match status" value="1"/>
</dbReference>
<protein>
    <submittedName>
        <fullName evidence="2">DUF302 domain-containing protein</fullName>
    </submittedName>
</protein>
<dbReference type="RefSeq" id="WP_168008927.1">
    <property type="nucleotide sequence ID" value="NZ_JAATHJ010000034.1"/>
</dbReference>
<dbReference type="EMBL" id="JAATHJ010000034">
    <property type="protein sequence ID" value="NJP38953.1"/>
    <property type="molecule type" value="Genomic_DNA"/>
</dbReference>
<evidence type="ECO:0000313" key="3">
    <source>
        <dbReference type="Proteomes" id="UP000752012"/>
    </source>
</evidence>
<proteinExistence type="predicted"/>
<evidence type="ECO:0000259" key="1">
    <source>
        <dbReference type="Pfam" id="PF03625"/>
    </source>
</evidence>
<dbReference type="InterPro" id="IPR035923">
    <property type="entry name" value="TT1751-like_sf"/>
</dbReference>
<dbReference type="PANTHER" id="PTHR38342:SF1">
    <property type="entry name" value="SLR5037 PROTEIN"/>
    <property type="match status" value="1"/>
</dbReference>
<gene>
    <name evidence="2" type="ORF">HCN83_15400</name>
</gene>
<dbReference type="InterPro" id="IPR005180">
    <property type="entry name" value="DUF302"/>
</dbReference>